<evidence type="ECO:0000256" key="7">
    <source>
        <dbReference type="ARBA" id="ARBA00022741"/>
    </source>
</evidence>
<dbReference type="Gene3D" id="1.20.1270.280">
    <property type="match status" value="1"/>
</dbReference>
<dbReference type="InterPro" id="IPR042222">
    <property type="entry name" value="Dynein_2_N"/>
</dbReference>
<sequence length="4553" mass="518604">MGSRLDNRHKHILKVLKQQFGLGEAHIEYVLLEEKNFVVINDFLQGDEKVPKLIFFYQTRDSFSEDGEVIEAAETDTPQLFMTTGDLDRQKSSAVYFLRSSPVAKKLAHGAEPDDAVSIANPEQDMCFGILPPSAIEGLQAMLNNLYFPLVNQASNSWQKVMGVEDSTAEFFSNYKKFTETLGEAVSSLQGGFTLRRPERLFDIENKAAAFNKAAADAEIVSSFEAVAEEWCTDTEKLLAESDSARQESDDAGPETELEYWRNRMAKFNSITEQLKGRECKVVLGVLGAAKSRVLKRWKLLDNSITDANNEAKDNVKYLSTLEKYIEPLRVGNPETILDSLPGLLNNIKMMHTIARYYNTSERMTVLFRKITNKMIWNCRHHIIGPDSSVKLWDQDIGQLITRLQACLALNEFYQEHYYMTRDKLLTQPKGKQFDFNDTAIFGKFDLFCRRIEKLQDMFTTVEQFTNLASHRVEGMEGLMSNFRTIVEDFRRKPYELLDYQKGQFDRDYLEFNANIHELESSLQAFINSSFENITSTEQALSMLKKFQAILQRDSLKEDLDSKFMVIFHNYGLDLETVQRLYEKQKASPPGVRNAPPVTASIMWARQLMRRIEEPMNKFSMNKNLMATKESKKIVKTYNRIARTIVEFETLYHLAWTKQIEASKAGLQATLIIRHPSNSKLYVNFDREILQLIRETKCLMRMGQDAPESAKMVLLQEQKFKSYYNKLSYALEQERCDVNHAISHMRSPASSLFLTHAYESVVNKIMPITATLLKPHVQDMERKIQPGMVTLTWTSMNIDGFLHRIHSGLFKLDDLVTKIRDVIENRIERNLKFVSKTLLVSIPSDESVLLDKTSMTPPAHPTPPSLQERWVAEQSAQMASKNLEIEEGVTDLLELINTYPLEHGITPPSEEEQAKLREHYGRLMYRAVLNCVKTSLAAIKKRVGSRSSGGFLFLERPFFDVDVELTIPSVSMSPTLDEIQVAINRCSRAILGTAKQLTVWSSPSARAAGITIFDEIAKDKEIVKTVLLLTGSFEGAKRQVYEYLETFLQYEWLWKDNKTIEYEKFIKKKPSLEDFDRELKKYVTIELHIQRIAPVHNIGALSLETAPLKYSLKSEASSWKSQYSENLHEQAKTELESVMQWMDDMQKKLKRDVLDLDNVRSTMGYLREIREKEGQIEHLFGPVEEMYAMLNRYEVRVAKEEQEKVSELQYAWKKLKKQADDVGDGLVALQSNFKKDLVRNVKQFVVDVMAFRNDWEANGPTVPGITPMQGNERLQRFKRTYDDKKRRWDEYRAGEELFGLQVTDYPELIKTKKEIDLLEKVYSLYLDVTTSVSEYKELLWTDVPAEINGMLQKVESFQQQCRKMPKALREYEAFLELKRTIDDFLETLPLVQSLAHPSMRSRHWTQLMHVTGRQLAVHSDTFKLSTLLEADLLEFTDDVEEITNSAAKELQIEEKLLAISEEWADCQLSFNSFKSRGPIALKGSETAELLEKLEEAQMNLGSMLASRYIGPFKEEVTSWVQKLFFVSEILEQWVQVQAMWMYLEAVFTSGDIAKQMPLEAKRFQNIDKNWEKMMAKAFETRNVVQYCFGNDVLKNLLPHLLEQLEVCQKAFSGYLDQKRAAFPRFFFVSDAVLLEVLSQGSNPEAIQGHLSSVFDSIDSIEFDKNDKIKVLSMSSADGECVPLVKPVKAEGNIEDWLNLLLIGHQNTINNVIKYAALDCETMAIEEFTHKYPAQVALLGIQFIWTLDSEDALYRSKTEKGMMNSMNRKNLQRLNDLIAINLKADKELAEYGKWTRKKVETMILVDVHQRDVFDELVKKKIKDMEDFEWLKQARFYWRHDSEVARVSIADVDFDYCNEYLGVKERLVITPLTDRCYITLSQALGMFLGGAPAGPAGTGKTETTKDMGCTLGKYVLVTNCGDQMDYRSTGRIYKGLAQSGCWGCFDEFNRIDLEVLSVVAQQFTDGQMINLNKEVGFFITMNPGYAGRQELPENLKSLFRGVTMMVPDRQIIMKVKLTAAGYKENALLAKKFNVLYRLCEQQLSKQAHYDFGLRNILAVLRTAGKSKRDALNAPESQLLMRTLRDMNRSKFVAEDVQLFLSLIDDLFPNIRPEKAVYPVVEDSLKIQIEAMRLQPLPEWMTKIVQVYEMSLVRHSLMLVGPSGVGKSRIVDVLHKALENAPASDSQPPMVGQSHREARMNPKAITAPQMFGSLDVVANEWTEGIFASIWRKANKDKKHFTWIILDGPVDAIWIENMNTVMDDNRILTLANNDRIPMLRPNCTLHFEVEDLRNASPATVSRAGIIYVSIADLGWAPMVQSWRERRPASESGYLDVLFTKYTAGLLDFIQAECSPAMYITPISLLTSCCALLQALLDEFGKESRSDPEQQEVLERVFLFALVWSVAAPLETKDRMRVDKYLRSMTKNMPEVKENDDSIYDYKVEESSGEWVHWGTLIPSWQLPEGSSVGEQFSTLLVPTVDSVRNEFCLSLSASQLRAVLFIGGPGTAKTSTILQYLGRQDQTTTLTKKVSFSSATTPIIFQRQVESSVEKRQGRTFGPPGGKKMLVFVDDISMPEYNTWGDQVTLEILRQLMEQGGLYNLDKPGEWKNIKDLLFLGAMLKPGGGKNDLPNRAKRHFHIMNVSLPSAASIHQIFGSMVRAQFDPDDETRIAEVWSTADKLVEMTIEVWDKVKAKMLPTPAKFHYIFNLRDLSRVFHGIFMCPVREVLHTDTILLCLWKHECERVFADRLVDKADKDWFGTIVYRLLEDRFPLSKAAAVREGTFFVDFLRDGGEDPDTGEDLEAPRIYEPVSDLNSLRSRLQFFLGRFNDAHKLYASDIVLFDDALLHFMRICRILRTPRGSALLVGVGGSGKQTLTRLASYVAGATFFQATISKQYSAINLLEDFKPLYRQAGVTGRGATFIFTDKEIKDESFLEYINIFLNTGELPNLFPRDEVDVILGESAVEYAKSSRAHPDEEPTADDLWSFFIDRVRANLHIVLCFSPVGDKFRTRAHKFPALINGCTVDWFLPWPQQALTAVAEHFMGSFEIQDEDADSVRQALIAHMAQVHMMVSRATDDFFDRYRRRTYVTPRSYLGFIQLYRNVYVKKVTHVEELASSINSGLAKLEQASVDVEHMKVELRDKEKTLVIAQEQSATLLQDITASTSKAEKKKSEVQAVKDTLADEAHVIAEDKRIVEEDLAAAKPALDEAEAALSAITAKDIQMLKVLKKPPELIKRLFDCVLILFMEPLRPAEAVTVKRLQLEVSWEQSSSVMSRPTFLDDVFHFSNYKKDSINDETIELLYPYTSAEDFTYQDAKKASGNVAGLCTWVRSMVLYTNISKEVKPKIAALKVAESKLNVAMQKLAKAQGELDIVNEALRKMQSDFDAAMAKKQAIQNDADSTQKRMDSANKLISALGGEYTRWKTDSEAFADELRRMAGDVALACAFVSYAGPFNADFRSMLLDEKLYADCVAKRIPVTNGLSVTQFMVDDGTVGDWAHEGLPTDELSIQNGIMVTRSSKWPLLIDPQSQGVAWIKKRDEINGLRVTSLLDKRFRNSLEDAMSFGQPLLLENIEETLDPILDPVLDKLVQKSGRGLKVVLADKECEYSDMFRMYMTCRMGNPHFAPEVCAQVQVVNFTVTMTGLEQQLLGRVVLKERHELEEQRQKLIEEVNINKKTLKGLEDDLLFRLASSTGNLLDDTSLIEVLQNTKTTAAEVKEKLENAAEANDRISAAREEYRPVATRGSLIYFLVVDMAAINIMYQVSLQQFLALFDFSIATSDRAPLASKRIVNIIEFLNFHLTCYIQRGLFERHKQIWTLMLTMRIQSVAGLLSDKAQKILLTGGGALDIQSERPKPFGWLPDNVWLNVLQLSRSVSVLRDLPESIIRNDQLWKHWYDEDAPEQQRIPDFEDRLSTFDKLLLVRSIREDRALLCVQEFIVEVLGKRYVDSRPLDLRALQVEADKFTPMIVLLSMGADPTHAITELAKRKKKQVRAISMGQGQEPAARKLLMMGTQQGSWVLLQNCHLGLRMMEELESYLQGRRAEPDEVSDDFRLWITAEPHPRFPIGLLQMSIKATNEAPAGIRAGLKGSYAWLTQDHLDAITGPSASSWKTMLYALCFFHSIVQERRKFGPLGFNVPYEFNQSDLSACVQFLQNHITDVEVKKRSVDFPTVNYIVCEVQYGGRITDDWDRRLFNTYGQAWLAPRVLEPSFEFFKGYRVPTGQDIEAYRKFVEGLPLVDNPEVFGMHSNADLVFRTAQTSQILSTILDISPKDSGISSGESREDVVLREVDTLESKLPPDLRAEDVKASIKALGGPKPLNICLGQEIDRLQKVLTVIRASLNNLRLAIAGTIVMSSDLSDAVDSLFLARVPPLWTKVSDFVAPTMGVWFGNILLRAEQLASWLKQGRPNCFWLTGFFNPQGFLTANRQEVCRKHAKENWALDDVVNLTKVFNFEKDEVRKPPEEGVYIHGLFLDGCKWDKQANKLMDSLPKVIFAPLPVLLVTGQLQGEKKADVYNYNCPCYKNPKRTGLNFIFDVDLRSEDPPQKWILRGVSLLCAKE</sequence>
<dbReference type="Gene3D" id="1.10.287.2620">
    <property type="match status" value="1"/>
</dbReference>
<dbReference type="Gene3D" id="1.10.472.130">
    <property type="match status" value="1"/>
</dbReference>
<evidence type="ECO:0000256" key="1">
    <source>
        <dbReference type="ARBA" id="ARBA00004230"/>
    </source>
</evidence>
<dbReference type="Gene3D" id="6.10.140.1060">
    <property type="match status" value="1"/>
</dbReference>
<keyword evidence="10" id="KW-0243">Dynein</keyword>
<evidence type="ECO:0000256" key="18">
    <source>
        <dbReference type="SAM" id="Coils"/>
    </source>
</evidence>
<keyword evidence="13" id="KW-0505">Motor protein</keyword>
<dbReference type="InterPro" id="IPR026983">
    <property type="entry name" value="DHC"/>
</dbReference>
<dbReference type="FunFam" id="1.10.8.1220:FF:000001">
    <property type="entry name" value="Dynein axonemal heavy chain 5"/>
    <property type="match status" value="1"/>
</dbReference>
<dbReference type="Proteomes" id="UP001515480">
    <property type="component" value="Unassembled WGS sequence"/>
</dbReference>
<dbReference type="FunFam" id="1.20.140.100:FF:000003">
    <property type="entry name" value="Dynein, axonemal, heavy chain 5"/>
    <property type="match status" value="1"/>
</dbReference>
<dbReference type="Pfam" id="PF18199">
    <property type="entry name" value="Dynein_C"/>
    <property type="match status" value="1"/>
</dbReference>
<dbReference type="GO" id="GO:0005524">
    <property type="term" value="F:ATP binding"/>
    <property type="evidence" value="ECO:0007669"/>
    <property type="project" value="UniProtKB-KW"/>
</dbReference>
<dbReference type="InterPro" id="IPR041228">
    <property type="entry name" value="Dynein_C"/>
</dbReference>
<keyword evidence="5" id="KW-0493">Microtubule</keyword>
<dbReference type="FunFam" id="3.40.50.300:FF:000044">
    <property type="entry name" value="Dynein heavy chain 5, axonemal"/>
    <property type="match status" value="1"/>
</dbReference>
<dbReference type="InterPro" id="IPR024317">
    <property type="entry name" value="Dynein_heavy_chain_D4_dom"/>
</dbReference>
<dbReference type="InterPro" id="IPR003593">
    <property type="entry name" value="AAA+_ATPase"/>
</dbReference>
<dbReference type="InterPro" id="IPR035706">
    <property type="entry name" value="AAA_9"/>
</dbReference>
<comment type="similarity">
    <text evidence="3">Belongs to the dynein heavy chain family.</text>
</comment>
<reference evidence="20 21" key="1">
    <citation type="journal article" date="2024" name="Science">
        <title>Giant polyketide synthase enzymes in the biosynthesis of giant marine polyether toxins.</title>
        <authorList>
            <person name="Fallon T.R."/>
            <person name="Shende V.V."/>
            <person name="Wierzbicki I.H."/>
            <person name="Pendleton A.L."/>
            <person name="Watervoot N.F."/>
            <person name="Auber R.P."/>
            <person name="Gonzalez D.J."/>
            <person name="Wisecaver J.H."/>
            <person name="Moore B.S."/>
        </authorList>
    </citation>
    <scope>NUCLEOTIDE SEQUENCE [LARGE SCALE GENOMIC DNA]</scope>
    <source>
        <strain evidence="20 21">12B1</strain>
    </source>
</reference>
<dbReference type="Pfam" id="PF12775">
    <property type="entry name" value="AAA_7"/>
    <property type="match status" value="1"/>
</dbReference>
<dbReference type="InterPro" id="IPR042219">
    <property type="entry name" value="AAA_lid_11_sf"/>
</dbReference>
<dbReference type="GO" id="GO:0036159">
    <property type="term" value="P:inner dynein arm assembly"/>
    <property type="evidence" value="ECO:0007669"/>
    <property type="project" value="UniProtKB-ARBA"/>
</dbReference>
<dbReference type="InterPro" id="IPR041658">
    <property type="entry name" value="AAA_lid_11"/>
</dbReference>
<dbReference type="InterPro" id="IPR043157">
    <property type="entry name" value="Dynein_AAA1S"/>
</dbReference>
<keyword evidence="21" id="KW-1185">Reference proteome</keyword>
<dbReference type="GO" id="GO:0031514">
    <property type="term" value="C:motile cilium"/>
    <property type="evidence" value="ECO:0007669"/>
    <property type="project" value="UniProtKB-SubCell"/>
</dbReference>
<dbReference type="FunFam" id="3.20.180.20:FF:000001">
    <property type="entry name" value="Dynein axonemal heavy chain 5"/>
    <property type="match status" value="1"/>
</dbReference>
<dbReference type="GO" id="GO:0051959">
    <property type="term" value="F:dynein light intermediate chain binding"/>
    <property type="evidence" value="ECO:0007669"/>
    <property type="project" value="InterPro"/>
</dbReference>
<evidence type="ECO:0000313" key="21">
    <source>
        <dbReference type="Proteomes" id="UP001515480"/>
    </source>
</evidence>
<dbReference type="Pfam" id="PF18198">
    <property type="entry name" value="AAA_lid_11"/>
    <property type="match status" value="1"/>
</dbReference>
<keyword evidence="6" id="KW-0677">Repeat</keyword>
<dbReference type="FunFam" id="1.10.287.2620:FF:000002">
    <property type="entry name" value="Dynein heavy chain 2, axonemal"/>
    <property type="match status" value="1"/>
</dbReference>
<evidence type="ECO:0000256" key="9">
    <source>
        <dbReference type="ARBA" id="ARBA00022846"/>
    </source>
</evidence>
<dbReference type="GO" id="GO:0008017">
    <property type="term" value="F:microtubule binding"/>
    <property type="evidence" value="ECO:0007669"/>
    <property type="project" value="UniProtKB-ARBA"/>
</dbReference>
<evidence type="ECO:0000256" key="17">
    <source>
        <dbReference type="ARBA" id="ARBA00065818"/>
    </source>
</evidence>
<evidence type="ECO:0000256" key="14">
    <source>
        <dbReference type="ARBA" id="ARBA00023212"/>
    </source>
</evidence>
<evidence type="ECO:0000256" key="8">
    <source>
        <dbReference type="ARBA" id="ARBA00022840"/>
    </source>
</evidence>
<evidence type="ECO:0000256" key="2">
    <source>
        <dbReference type="ARBA" id="ARBA00004430"/>
    </source>
</evidence>
<dbReference type="Gene3D" id="3.10.490.20">
    <property type="match status" value="1"/>
</dbReference>
<organism evidence="20 21">
    <name type="scientific">Prymnesium parvum</name>
    <name type="common">Toxic golden alga</name>
    <dbReference type="NCBI Taxonomy" id="97485"/>
    <lineage>
        <taxon>Eukaryota</taxon>
        <taxon>Haptista</taxon>
        <taxon>Haptophyta</taxon>
        <taxon>Prymnesiophyceae</taxon>
        <taxon>Prymnesiales</taxon>
        <taxon>Prymnesiaceae</taxon>
        <taxon>Prymnesium</taxon>
    </lineage>
</organism>
<protein>
    <recommendedName>
        <fullName evidence="19">AAA+ ATPase domain-containing protein</fullName>
    </recommendedName>
</protein>
<evidence type="ECO:0000256" key="16">
    <source>
        <dbReference type="ARBA" id="ARBA00058146"/>
    </source>
</evidence>
<dbReference type="Gene3D" id="1.20.58.1120">
    <property type="match status" value="1"/>
</dbReference>
<dbReference type="InterPro" id="IPR013594">
    <property type="entry name" value="Dynein_heavy_tail"/>
</dbReference>
<evidence type="ECO:0000256" key="4">
    <source>
        <dbReference type="ARBA" id="ARBA00022490"/>
    </source>
</evidence>
<dbReference type="InterPro" id="IPR041589">
    <property type="entry name" value="DNAH3_AAA_lid_1"/>
</dbReference>
<dbReference type="InterPro" id="IPR024743">
    <property type="entry name" value="Dynein_HC_stalk"/>
</dbReference>
<evidence type="ECO:0000256" key="5">
    <source>
        <dbReference type="ARBA" id="ARBA00022701"/>
    </source>
</evidence>
<dbReference type="Pfam" id="PF12780">
    <property type="entry name" value="AAA_8"/>
    <property type="match status" value="1"/>
</dbReference>
<evidence type="ECO:0000256" key="11">
    <source>
        <dbReference type="ARBA" id="ARBA00023054"/>
    </source>
</evidence>
<dbReference type="Gene3D" id="1.20.920.20">
    <property type="match status" value="1"/>
</dbReference>
<dbReference type="Pfam" id="PF17852">
    <property type="entry name" value="Dynein_AAA_lid"/>
    <property type="match status" value="1"/>
</dbReference>
<keyword evidence="8" id="KW-0067">ATP-binding</keyword>
<dbReference type="Gene3D" id="1.10.8.710">
    <property type="match status" value="1"/>
</dbReference>
<keyword evidence="4" id="KW-0963">Cytoplasm</keyword>
<feature type="domain" description="AAA+ ATPase" evidence="19">
    <location>
        <begin position="2491"/>
        <end position="2640"/>
    </location>
</feature>
<dbReference type="Gene3D" id="1.10.8.720">
    <property type="entry name" value="Region D6 of dynein motor"/>
    <property type="match status" value="1"/>
</dbReference>
<keyword evidence="14" id="KW-0206">Cytoskeleton</keyword>
<dbReference type="InterPro" id="IPR056759">
    <property type="entry name" value="DYH2-5-8_CC"/>
</dbReference>
<evidence type="ECO:0000256" key="15">
    <source>
        <dbReference type="ARBA" id="ARBA00023273"/>
    </source>
</evidence>
<dbReference type="Pfam" id="PF25007">
    <property type="entry name" value="DYH2-5-8_CC"/>
    <property type="match status" value="1"/>
</dbReference>
<comment type="function">
    <text evidence="16">Force generating protein of eukaryotic cilia and flagella. Produces force towards the minus ends of microtubules. Dynein has ATPase activity; the force-producing power stroke is thought to occur on release of ADP.</text>
</comment>
<feature type="domain" description="AAA+ ATPase" evidence="19">
    <location>
        <begin position="2150"/>
        <end position="2287"/>
    </location>
</feature>
<dbReference type="FunFam" id="3.40.50.300:FF:000049">
    <property type="entry name" value="Dynein, axonemal, heavy chain 5"/>
    <property type="match status" value="1"/>
</dbReference>
<comment type="caution">
    <text evidence="20">The sequence shown here is derived from an EMBL/GenBank/DDBJ whole genome shotgun (WGS) entry which is preliminary data.</text>
</comment>
<dbReference type="Pfam" id="PF12781">
    <property type="entry name" value="AAA_9"/>
    <property type="match status" value="1"/>
</dbReference>
<dbReference type="InterPro" id="IPR035699">
    <property type="entry name" value="AAA_6"/>
</dbReference>
<dbReference type="Gene3D" id="1.20.140.100">
    <property type="entry name" value="Dynein heavy chain, N-terminal domain 2"/>
    <property type="match status" value="1"/>
</dbReference>
<keyword evidence="7" id="KW-0547">Nucleotide-binding</keyword>
<name>A0AB34IYX4_PRYPA</name>
<dbReference type="FunFam" id="1.20.920.20:FF:000001">
    <property type="entry name" value="dynein heavy chain 2, axonemal"/>
    <property type="match status" value="1"/>
</dbReference>
<dbReference type="FunFam" id="3.10.490.20:FF:000010">
    <property type="entry name" value="Dynein heavy chain, putative"/>
    <property type="match status" value="1"/>
</dbReference>
<dbReference type="FunFam" id="1.10.8.710:FF:000003">
    <property type="entry name" value="Dynein axonemal heavy chain 5"/>
    <property type="match status" value="1"/>
</dbReference>
<dbReference type="InterPro" id="IPR013602">
    <property type="entry name" value="Dynein_heavy_linker"/>
</dbReference>
<dbReference type="GO" id="GO:0008569">
    <property type="term" value="F:minus-end-directed microtubule motor activity"/>
    <property type="evidence" value="ECO:0007669"/>
    <property type="project" value="InterPro"/>
</dbReference>
<dbReference type="GO" id="GO:0060294">
    <property type="term" value="P:cilium movement involved in cell motility"/>
    <property type="evidence" value="ECO:0007669"/>
    <property type="project" value="UniProtKB-ARBA"/>
</dbReference>
<dbReference type="Gene3D" id="3.20.180.20">
    <property type="entry name" value="Dynein heavy chain, N-terminal domain 2"/>
    <property type="match status" value="1"/>
</dbReference>
<keyword evidence="9" id="KW-0282">Flagellum</keyword>
<dbReference type="Pfam" id="PF08385">
    <property type="entry name" value="DHC_N1"/>
    <property type="match status" value="1"/>
</dbReference>
<evidence type="ECO:0000256" key="13">
    <source>
        <dbReference type="ARBA" id="ARBA00023175"/>
    </source>
</evidence>
<dbReference type="InterPro" id="IPR027417">
    <property type="entry name" value="P-loop_NTPase"/>
</dbReference>
<dbReference type="Pfam" id="PF12774">
    <property type="entry name" value="AAA_6"/>
    <property type="match status" value="1"/>
</dbReference>
<dbReference type="FunFam" id="3.40.50.300:FF:000320">
    <property type="entry name" value="Dynein, axonemal, heavy chain 5"/>
    <property type="match status" value="1"/>
</dbReference>
<dbReference type="Gene3D" id="3.40.50.300">
    <property type="entry name" value="P-loop containing nucleotide triphosphate hydrolases"/>
    <property type="match status" value="5"/>
</dbReference>
<dbReference type="Pfam" id="PF12777">
    <property type="entry name" value="MT"/>
    <property type="match status" value="1"/>
</dbReference>
<dbReference type="Pfam" id="PF03028">
    <property type="entry name" value="Dynein_heavy"/>
    <property type="match status" value="1"/>
</dbReference>
<feature type="domain" description="AAA+ ATPase" evidence="19">
    <location>
        <begin position="1886"/>
        <end position="2007"/>
    </location>
</feature>
<evidence type="ECO:0000256" key="12">
    <source>
        <dbReference type="ARBA" id="ARBA00023069"/>
    </source>
</evidence>
<comment type="subcellular location">
    <subcellularLocation>
        <location evidence="1">Cell projection</location>
        <location evidence="1">Cilium</location>
        <location evidence="1">Flagellum</location>
    </subcellularLocation>
    <subcellularLocation>
        <location evidence="2">Cytoplasm</location>
        <location evidence="2">Cytoskeleton</location>
        <location evidence="2">Cilium axoneme</location>
    </subcellularLocation>
</comment>
<feature type="coiled-coil region" evidence="18">
    <location>
        <begin position="3652"/>
        <end position="3731"/>
    </location>
</feature>
<dbReference type="SMART" id="SM00382">
    <property type="entry name" value="AAA"/>
    <property type="match status" value="3"/>
</dbReference>
<dbReference type="Gene3D" id="1.20.920.30">
    <property type="match status" value="1"/>
</dbReference>
<keyword evidence="11 18" id="KW-0175">Coiled coil</keyword>
<evidence type="ECO:0000256" key="6">
    <source>
        <dbReference type="ARBA" id="ARBA00022737"/>
    </source>
</evidence>
<dbReference type="InterPro" id="IPR043160">
    <property type="entry name" value="Dynein_C_barrel"/>
</dbReference>
<evidence type="ECO:0000259" key="19">
    <source>
        <dbReference type="SMART" id="SM00382"/>
    </source>
</evidence>
<evidence type="ECO:0000256" key="10">
    <source>
        <dbReference type="ARBA" id="ARBA00023017"/>
    </source>
</evidence>
<feature type="coiled-coil region" evidence="18">
    <location>
        <begin position="3345"/>
        <end position="3407"/>
    </location>
</feature>
<feature type="coiled-coil region" evidence="18">
    <location>
        <begin position="3118"/>
        <end position="3148"/>
    </location>
</feature>
<dbReference type="InterPro" id="IPR041466">
    <property type="entry name" value="Dynein_AAA5_ext"/>
</dbReference>
<accession>A0AB34IYX4</accession>
<dbReference type="GO" id="GO:0036156">
    <property type="term" value="C:inner dynein arm"/>
    <property type="evidence" value="ECO:0007669"/>
    <property type="project" value="UniProtKB-ARBA"/>
</dbReference>
<feature type="coiled-coil region" evidence="18">
    <location>
        <begin position="1183"/>
        <end position="1218"/>
    </location>
</feature>
<dbReference type="InterPro" id="IPR042228">
    <property type="entry name" value="Dynein_linker_3"/>
</dbReference>
<keyword evidence="15" id="KW-0966">Cell projection</keyword>
<dbReference type="Pfam" id="PF17857">
    <property type="entry name" value="AAA_lid_1"/>
    <property type="match status" value="1"/>
</dbReference>
<dbReference type="SUPFAM" id="SSF52540">
    <property type="entry name" value="P-loop containing nucleoside triphosphate hydrolases"/>
    <property type="match status" value="4"/>
</dbReference>
<dbReference type="FunFam" id="1.20.920.30:FF:000002">
    <property type="entry name" value="Dynein axonemal heavy chain 3"/>
    <property type="match status" value="1"/>
</dbReference>
<comment type="subunit">
    <text evidence="17">Consists of at least 3 heavy chains (alpha, beta and gamma), 2 intermediate chains and 8 light chains.</text>
</comment>
<dbReference type="Pfam" id="PF08393">
    <property type="entry name" value="DHC_N2"/>
    <property type="match status" value="1"/>
</dbReference>
<dbReference type="Gene3D" id="1.10.8.1220">
    <property type="match status" value="1"/>
</dbReference>
<dbReference type="GO" id="GO:0045505">
    <property type="term" value="F:dynein intermediate chain binding"/>
    <property type="evidence" value="ECO:0007669"/>
    <property type="project" value="InterPro"/>
</dbReference>
<keyword evidence="12" id="KW-0969">Cilium</keyword>
<dbReference type="PANTHER" id="PTHR46532">
    <property type="entry name" value="MALE FERTILITY FACTOR KL5"/>
    <property type="match status" value="1"/>
</dbReference>
<dbReference type="GO" id="GO:0005874">
    <property type="term" value="C:microtubule"/>
    <property type="evidence" value="ECO:0007669"/>
    <property type="project" value="UniProtKB-KW"/>
</dbReference>
<dbReference type="EMBL" id="JBGBPQ010000016">
    <property type="protein sequence ID" value="KAL1508614.1"/>
    <property type="molecule type" value="Genomic_DNA"/>
</dbReference>
<evidence type="ECO:0000256" key="3">
    <source>
        <dbReference type="ARBA" id="ARBA00008887"/>
    </source>
</evidence>
<dbReference type="PANTHER" id="PTHR46532:SF4">
    <property type="entry name" value="AAA+ ATPASE DOMAIN-CONTAINING PROTEIN"/>
    <property type="match status" value="1"/>
</dbReference>
<proteinExistence type="inferred from homology"/>
<dbReference type="FunFam" id="3.40.50.300:FF:002141">
    <property type="entry name" value="Dynein heavy chain"/>
    <property type="match status" value="1"/>
</dbReference>
<gene>
    <name evidence="20" type="ORF">AB1Y20_004711</name>
</gene>
<dbReference type="InterPro" id="IPR004273">
    <property type="entry name" value="Dynein_heavy_D6_P-loop"/>
</dbReference>
<evidence type="ECO:0000313" key="20">
    <source>
        <dbReference type="EMBL" id="KAL1508614.1"/>
    </source>
</evidence>